<sequence>MGGIGSGGAREGAGRKTVDGEPRTKISVTLPTWLLNLIRDEADRRKVSTSQLITEFLTKGLER</sequence>
<evidence type="ECO:0000313" key="2">
    <source>
        <dbReference type="EMBL" id="PWB00612.1"/>
    </source>
</evidence>
<accession>A0A2V1IIA2</accession>
<evidence type="ECO:0000313" key="3">
    <source>
        <dbReference type="Proteomes" id="UP000244905"/>
    </source>
</evidence>
<reference evidence="3" key="1">
    <citation type="submission" date="2018-02" db="EMBL/GenBank/DDBJ databases">
        <authorList>
            <person name="Clavel T."/>
            <person name="Strowig T."/>
        </authorList>
    </citation>
    <scope>NUCLEOTIDE SEQUENCE [LARGE SCALE GENOMIC DNA]</scope>
    <source>
        <strain evidence="3">DSM 103720</strain>
    </source>
</reference>
<protein>
    <recommendedName>
        <fullName evidence="4">CopG family transcriptional regulator</fullName>
    </recommendedName>
</protein>
<dbReference type="Proteomes" id="UP000244905">
    <property type="component" value="Unassembled WGS sequence"/>
</dbReference>
<feature type="compositionally biased region" description="Basic and acidic residues" evidence="1">
    <location>
        <begin position="12"/>
        <end position="22"/>
    </location>
</feature>
<keyword evidence="3" id="KW-1185">Reference proteome</keyword>
<dbReference type="AlphaFoldDB" id="A0A2V1IIA2"/>
<name>A0A2V1IIA2_9BACT</name>
<organism evidence="2 3">
    <name type="scientific">Duncaniella muris</name>
    <dbReference type="NCBI Taxonomy" id="2094150"/>
    <lineage>
        <taxon>Bacteria</taxon>
        <taxon>Pseudomonadati</taxon>
        <taxon>Bacteroidota</taxon>
        <taxon>Bacteroidia</taxon>
        <taxon>Bacteroidales</taxon>
        <taxon>Muribaculaceae</taxon>
        <taxon>Duncaniella</taxon>
    </lineage>
</organism>
<dbReference type="EMBL" id="PUEC01000036">
    <property type="protein sequence ID" value="PWB00612.1"/>
    <property type="molecule type" value="Genomic_DNA"/>
</dbReference>
<evidence type="ECO:0008006" key="4">
    <source>
        <dbReference type="Google" id="ProtNLM"/>
    </source>
</evidence>
<evidence type="ECO:0000256" key="1">
    <source>
        <dbReference type="SAM" id="MobiDB-lite"/>
    </source>
</evidence>
<proteinExistence type="predicted"/>
<gene>
    <name evidence="2" type="ORF">C5O23_12275</name>
</gene>
<comment type="caution">
    <text evidence="2">The sequence shown here is derived from an EMBL/GenBank/DDBJ whole genome shotgun (WGS) entry which is preliminary data.</text>
</comment>
<feature type="region of interest" description="Disordered" evidence="1">
    <location>
        <begin position="1"/>
        <end position="22"/>
    </location>
</feature>
<feature type="compositionally biased region" description="Gly residues" evidence="1">
    <location>
        <begin position="1"/>
        <end position="11"/>
    </location>
</feature>